<dbReference type="Pfam" id="PF02518">
    <property type="entry name" value="HATPase_c"/>
    <property type="match status" value="1"/>
</dbReference>
<evidence type="ECO:0000256" key="6">
    <source>
        <dbReference type="ARBA" id="ARBA00022692"/>
    </source>
</evidence>
<feature type="transmembrane region" description="Helical" evidence="13">
    <location>
        <begin position="161"/>
        <end position="179"/>
    </location>
</feature>
<dbReference type="InterPro" id="IPR029016">
    <property type="entry name" value="GAF-like_dom_sf"/>
</dbReference>
<dbReference type="PATRIC" id="fig|1423750.3.peg.609"/>
<evidence type="ECO:0000256" key="4">
    <source>
        <dbReference type="ARBA" id="ARBA00022553"/>
    </source>
</evidence>
<dbReference type="InterPro" id="IPR036890">
    <property type="entry name" value="HATPase_C_sf"/>
</dbReference>
<dbReference type="STRING" id="1423750.FC89_GL000590"/>
<feature type="domain" description="Histidine kinase" evidence="14">
    <location>
        <begin position="435"/>
        <end position="652"/>
    </location>
</feature>
<organism evidence="15 16">
    <name type="scientific">Liquorilactobacillus ghanensis DSM 18630</name>
    <dbReference type="NCBI Taxonomy" id="1423750"/>
    <lineage>
        <taxon>Bacteria</taxon>
        <taxon>Bacillati</taxon>
        <taxon>Bacillota</taxon>
        <taxon>Bacilli</taxon>
        <taxon>Lactobacillales</taxon>
        <taxon>Lactobacillaceae</taxon>
        <taxon>Liquorilactobacillus</taxon>
    </lineage>
</organism>
<reference evidence="15 16" key="1">
    <citation type="journal article" date="2015" name="Genome Announc.">
        <title>Expanding the biotechnology potential of lactobacilli through comparative genomics of 213 strains and associated genera.</title>
        <authorList>
            <person name="Sun Z."/>
            <person name="Harris H.M."/>
            <person name="McCann A."/>
            <person name="Guo C."/>
            <person name="Argimon S."/>
            <person name="Zhang W."/>
            <person name="Yang X."/>
            <person name="Jeffery I.B."/>
            <person name="Cooney J.C."/>
            <person name="Kagawa T.F."/>
            <person name="Liu W."/>
            <person name="Song Y."/>
            <person name="Salvetti E."/>
            <person name="Wrobel A."/>
            <person name="Rasinkangas P."/>
            <person name="Parkhill J."/>
            <person name="Rea M.C."/>
            <person name="O'Sullivan O."/>
            <person name="Ritari J."/>
            <person name="Douillard F.P."/>
            <person name="Paul Ross R."/>
            <person name="Yang R."/>
            <person name="Briner A.E."/>
            <person name="Felis G.E."/>
            <person name="de Vos W.M."/>
            <person name="Barrangou R."/>
            <person name="Klaenhammer T.R."/>
            <person name="Caufield P.W."/>
            <person name="Cui Y."/>
            <person name="Zhang H."/>
            <person name="O'Toole P.W."/>
        </authorList>
    </citation>
    <scope>NUCLEOTIDE SEQUENCE [LARGE SCALE GENOMIC DNA]</scope>
    <source>
        <strain evidence="15 16">DSM 18630</strain>
    </source>
</reference>
<evidence type="ECO:0000256" key="1">
    <source>
        <dbReference type="ARBA" id="ARBA00000085"/>
    </source>
</evidence>
<dbReference type="GO" id="GO:0005524">
    <property type="term" value="F:ATP binding"/>
    <property type="evidence" value="ECO:0007669"/>
    <property type="project" value="UniProtKB-KW"/>
</dbReference>
<dbReference type="SUPFAM" id="SSF52402">
    <property type="entry name" value="Adenine nucleotide alpha hydrolases-like"/>
    <property type="match status" value="1"/>
</dbReference>
<dbReference type="Gene3D" id="3.30.565.10">
    <property type="entry name" value="Histidine kinase-like ATPase, C-terminal domain"/>
    <property type="match status" value="1"/>
</dbReference>
<dbReference type="PANTHER" id="PTHR45569:SF1">
    <property type="entry name" value="SENSOR PROTEIN KDPD"/>
    <property type="match status" value="1"/>
</dbReference>
<dbReference type="InterPro" id="IPR003594">
    <property type="entry name" value="HATPase_dom"/>
</dbReference>
<dbReference type="CDD" id="cd00082">
    <property type="entry name" value="HisKA"/>
    <property type="match status" value="1"/>
</dbReference>
<evidence type="ECO:0000256" key="11">
    <source>
        <dbReference type="ARBA" id="ARBA00023012"/>
    </source>
</evidence>
<dbReference type="GO" id="GO:0000155">
    <property type="term" value="F:phosphorelay sensor kinase activity"/>
    <property type="evidence" value="ECO:0007669"/>
    <property type="project" value="InterPro"/>
</dbReference>
<evidence type="ECO:0000256" key="8">
    <source>
        <dbReference type="ARBA" id="ARBA00022777"/>
    </source>
</evidence>
<dbReference type="InterPro" id="IPR003661">
    <property type="entry name" value="HisK_dim/P_dom"/>
</dbReference>
<dbReference type="SMART" id="SM00387">
    <property type="entry name" value="HATPase_c"/>
    <property type="match status" value="1"/>
</dbReference>
<dbReference type="Proteomes" id="UP000051451">
    <property type="component" value="Unassembled WGS sequence"/>
</dbReference>
<dbReference type="GO" id="GO:0005886">
    <property type="term" value="C:plasma membrane"/>
    <property type="evidence" value="ECO:0007669"/>
    <property type="project" value="TreeGrafter"/>
</dbReference>
<dbReference type="Pfam" id="PF13493">
    <property type="entry name" value="DUF4118"/>
    <property type="match status" value="1"/>
</dbReference>
<keyword evidence="4" id="KW-0597">Phosphoprotein</keyword>
<evidence type="ECO:0000256" key="3">
    <source>
        <dbReference type="ARBA" id="ARBA00012438"/>
    </source>
</evidence>
<comment type="caution">
    <text evidence="15">The sequence shown here is derived from an EMBL/GenBank/DDBJ whole genome shotgun (WGS) entry which is preliminary data.</text>
</comment>
<keyword evidence="8 15" id="KW-0418">Kinase</keyword>
<keyword evidence="16" id="KW-1185">Reference proteome</keyword>
<dbReference type="InterPro" id="IPR025201">
    <property type="entry name" value="KdpD_TM"/>
</dbReference>
<evidence type="ECO:0000313" key="16">
    <source>
        <dbReference type="Proteomes" id="UP000051451"/>
    </source>
</evidence>
<evidence type="ECO:0000256" key="13">
    <source>
        <dbReference type="SAM" id="Phobius"/>
    </source>
</evidence>
<name>A0A0R1VM85_9LACO</name>
<gene>
    <name evidence="15" type="ORF">FC89_GL000590</name>
</gene>
<dbReference type="PANTHER" id="PTHR45569">
    <property type="entry name" value="SENSOR PROTEIN KDPD"/>
    <property type="match status" value="1"/>
</dbReference>
<dbReference type="PROSITE" id="PS50109">
    <property type="entry name" value="HIS_KIN"/>
    <property type="match status" value="1"/>
</dbReference>
<keyword evidence="12 13" id="KW-0472">Membrane</keyword>
<evidence type="ECO:0000256" key="10">
    <source>
        <dbReference type="ARBA" id="ARBA00022989"/>
    </source>
</evidence>
<evidence type="ECO:0000256" key="2">
    <source>
        <dbReference type="ARBA" id="ARBA00004141"/>
    </source>
</evidence>
<comment type="catalytic activity">
    <reaction evidence="1">
        <text>ATP + protein L-histidine = ADP + protein N-phospho-L-histidine.</text>
        <dbReference type="EC" id="2.7.13.3"/>
    </reaction>
</comment>
<keyword evidence="7" id="KW-0547">Nucleotide-binding</keyword>
<proteinExistence type="predicted"/>
<dbReference type="OrthoDB" id="9806130at2"/>
<keyword evidence="6 13" id="KW-0812">Transmembrane</keyword>
<dbReference type="SUPFAM" id="SSF47384">
    <property type="entry name" value="Homodimeric domain of signal transducing histidine kinase"/>
    <property type="match status" value="1"/>
</dbReference>
<dbReference type="AlphaFoldDB" id="A0A0R1VM85"/>
<keyword evidence="11" id="KW-0902">Two-component regulatory system</keyword>
<dbReference type="EC" id="2.7.13.3" evidence="3"/>
<feature type="transmembrane region" description="Helical" evidence="13">
    <location>
        <begin position="210"/>
        <end position="231"/>
    </location>
</feature>
<evidence type="ECO:0000256" key="7">
    <source>
        <dbReference type="ARBA" id="ARBA00022741"/>
    </source>
</evidence>
<dbReference type="InterPro" id="IPR004358">
    <property type="entry name" value="Sig_transdc_His_kin-like_C"/>
</dbReference>
<evidence type="ECO:0000256" key="12">
    <source>
        <dbReference type="ARBA" id="ARBA00023136"/>
    </source>
</evidence>
<dbReference type="Gene3D" id="1.10.287.130">
    <property type="match status" value="1"/>
</dbReference>
<dbReference type="GeneID" id="98318624"/>
<feature type="transmembrane region" description="Helical" evidence="13">
    <location>
        <begin position="185"/>
        <end position="203"/>
    </location>
</feature>
<evidence type="ECO:0000256" key="5">
    <source>
        <dbReference type="ARBA" id="ARBA00022679"/>
    </source>
</evidence>
<dbReference type="Gene3D" id="1.20.120.620">
    <property type="entry name" value="Backbone structure of the membrane domain of e. Coli histidine kinase receptor kdpd"/>
    <property type="match status" value="1"/>
</dbReference>
<dbReference type="SUPFAM" id="SSF55874">
    <property type="entry name" value="ATPase domain of HSP90 chaperone/DNA topoisomerase II/histidine kinase"/>
    <property type="match status" value="1"/>
</dbReference>
<accession>A0A0R1VM85</accession>
<keyword evidence="10 13" id="KW-1133">Transmembrane helix</keyword>
<protein>
    <recommendedName>
        <fullName evidence="3">histidine kinase</fullName>
        <ecNumber evidence="3">2.7.13.3</ecNumber>
    </recommendedName>
</protein>
<dbReference type="InterPro" id="IPR036097">
    <property type="entry name" value="HisK_dim/P_sf"/>
</dbReference>
<dbReference type="Gene3D" id="3.30.450.40">
    <property type="match status" value="1"/>
</dbReference>
<dbReference type="SMART" id="SM00388">
    <property type="entry name" value="HisKA"/>
    <property type="match status" value="1"/>
</dbReference>
<keyword evidence="9" id="KW-0067">ATP-binding</keyword>
<dbReference type="RefSeq" id="WP_083485411.1">
    <property type="nucleotide sequence ID" value="NZ_AZGB01000015.1"/>
</dbReference>
<dbReference type="InterPro" id="IPR005467">
    <property type="entry name" value="His_kinase_dom"/>
</dbReference>
<comment type="subcellular location">
    <subcellularLocation>
        <location evidence="2">Membrane</location>
        <topology evidence="2">Multi-pass membrane protein</topology>
    </subcellularLocation>
</comment>
<evidence type="ECO:0000259" key="14">
    <source>
        <dbReference type="PROSITE" id="PS50109"/>
    </source>
</evidence>
<dbReference type="EMBL" id="AZGB01000015">
    <property type="protein sequence ID" value="KRM06445.1"/>
    <property type="molecule type" value="Genomic_DNA"/>
</dbReference>
<evidence type="ECO:0000256" key="9">
    <source>
        <dbReference type="ARBA" id="ARBA00022840"/>
    </source>
</evidence>
<sequence length="664" mass="74553">MGMARQRNERPQQFLVCISGASSNAAVIQTAAKLAGSEQTSLVGIYISQTLTEMDDQQLNKNFHLAASLGIKVTTLYGTAKARLIAEYAKEKGITKIILGSDQRQGWQKVGQIDLIKQLHRLLPDIDQVVVFNKNRALPSSNRQHFKFTVLLKRNFNWQKLLQTLAILVVTTILGLLLKSWGFDALDVVLLYILGVMFTAMITQQRSYSLLYSLLIPIVYDYFFTAPFGSFRSNPNNLFTFAILLIVAGISSSWTSKIQAQAILDARRAYRTEILLKTNRLLQQCEQLMEILDVTGRQLSQLLNCNLFILQSADDTAPLQFGKNIAENFEQLQHSREQQALKWSFANHQRAGWGTKIESQSNFIYLPLNTQQQTVAVIAIAINRQSFNDMLGFNLAISICEESEQAIKRNLNLQRQTKIEAQVKQEKLRSDLLRGISHDLRTPLTAIYGNADVLLHAEYSLTAAQRQELYRSINHDAAWLIDLVENLLAMTKVDNGRLKAKRSPELLADIFEAALSHSISETEQRQLKTNLPDSGLLVATDGQLIVQVIVNLLNNAIKYTPATAQITLTADKLDDRFAKITVYNNGPQLEPERLKQIFTLFYSQPNAYSGRRGLGIGLALCQAIVTICGGKIGANNVQPRGVEFWFTLPLWREKNNEQNANIAG</sequence>
<dbReference type="InterPro" id="IPR052023">
    <property type="entry name" value="Histidine_kinase_KdpD"/>
</dbReference>
<dbReference type="InterPro" id="IPR038318">
    <property type="entry name" value="KdpD_sf"/>
</dbReference>
<dbReference type="PRINTS" id="PR00344">
    <property type="entry name" value="BCTRLSENSOR"/>
</dbReference>
<dbReference type="Pfam" id="PF00512">
    <property type="entry name" value="HisKA"/>
    <property type="match status" value="1"/>
</dbReference>
<keyword evidence="5" id="KW-0808">Transferase</keyword>
<evidence type="ECO:0000313" key="15">
    <source>
        <dbReference type="EMBL" id="KRM06445.1"/>
    </source>
</evidence>